<dbReference type="Pfam" id="PF01638">
    <property type="entry name" value="HxlR"/>
    <property type="match status" value="1"/>
</dbReference>
<organism evidence="2 3">
    <name type="scientific">Kocuria soli</name>
    <dbReference type="NCBI Taxonomy" id="2485125"/>
    <lineage>
        <taxon>Bacteria</taxon>
        <taxon>Bacillati</taxon>
        <taxon>Actinomycetota</taxon>
        <taxon>Actinomycetes</taxon>
        <taxon>Micrococcales</taxon>
        <taxon>Micrococcaceae</taxon>
        <taxon>Kocuria</taxon>
    </lineage>
</organism>
<dbReference type="InterPro" id="IPR002577">
    <property type="entry name" value="HTH_HxlR"/>
</dbReference>
<reference evidence="2 3" key="1">
    <citation type="submission" date="2018-10" db="EMBL/GenBank/DDBJ databases">
        <title>Kocuria sp. M5W7-7, whole genome shotgun sequence.</title>
        <authorList>
            <person name="Tuo L."/>
        </authorList>
    </citation>
    <scope>NUCLEOTIDE SEQUENCE [LARGE SCALE GENOMIC DNA]</scope>
    <source>
        <strain evidence="2 3">M5W7-7</strain>
    </source>
</reference>
<dbReference type="EMBL" id="RKMF01000005">
    <property type="protein sequence ID" value="ROZ63851.1"/>
    <property type="molecule type" value="Genomic_DNA"/>
</dbReference>
<dbReference type="OrthoDB" id="370168at2"/>
<comment type="caution">
    <text evidence="2">The sequence shown here is derived from an EMBL/GenBank/DDBJ whole genome shotgun (WGS) entry which is preliminary data.</text>
</comment>
<dbReference type="Proteomes" id="UP000270616">
    <property type="component" value="Unassembled WGS sequence"/>
</dbReference>
<dbReference type="SUPFAM" id="SSF46785">
    <property type="entry name" value="Winged helix' DNA-binding domain"/>
    <property type="match status" value="1"/>
</dbReference>
<name>A0A3N3ZT31_9MICC</name>
<dbReference type="InterPro" id="IPR036388">
    <property type="entry name" value="WH-like_DNA-bd_sf"/>
</dbReference>
<feature type="domain" description="HTH hxlR-type" evidence="1">
    <location>
        <begin position="1"/>
        <end position="50"/>
    </location>
</feature>
<keyword evidence="3" id="KW-1185">Reference proteome</keyword>
<protein>
    <submittedName>
        <fullName evidence="2">Transcriptional regulator</fullName>
    </submittedName>
</protein>
<evidence type="ECO:0000313" key="2">
    <source>
        <dbReference type="EMBL" id="ROZ63851.1"/>
    </source>
</evidence>
<sequence length="50" mass="5513">MDQDIDGAAGLVEREVTPAVPPQVTYRITATGRGMDDVFAAIERWGNEHR</sequence>
<evidence type="ECO:0000259" key="1">
    <source>
        <dbReference type="PROSITE" id="PS51118"/>
    </source>
</evidence>
<dbReference type="Gene3D" id="1.10.10.10">
    <property type="entry name" value="Winged helix-like DNA-binding domain superfamily/Winged helix DNA-binding domain"/>
    <property type="match status" value="1"/>
</dbReference>
<proteinExistence type="predicted"/>
<gene>
    <name evidence="2" type="ORF">EDL96_05385</name>
</gene>
<evidence type="ECO:0000313" key="3">
    <source>
        <dbReference type="Proteomes" id="UP000270616"/>
    </source>
</evidence>
<dbReference type="AlphaFoldDB" id="A0A3N3ZT31"/>
<dbReference type="PROSITE" id="PS51118">
    <property type="entry name" value="HTH_HXLR"/>
    <property type="match status" value="1"/>
</dbReference>
<dbReference type="InterPro" id="IPR036390">
    <property type="entry name" value="WH_DNA-bd_sf"/>
</dbReference>
<accession>A0A3N3ZT31</accession>